<dbReference type="EMBL" id="JANBQB010000866">
    <property type="protein sequence ID" value="KAJ1973227.1"/>
    <property type="molecule type" value="Genomic_DNA"/>
</dbReference>
<dbReference type="Gene3D" id="3.40.50.1000">
    <property type="entry name" value="HAD superfamily/HAD-like"/>
    <property type="match status" value="1"/>
</dbReference>
<name>A0A9W8B2W9_9FUNG</name>
<sequence>MQALVQKYGQGHVLVVGGKDRKSAHVAQGYGFQKISTPDDILAWNPSVWPFSRPSSSSNPSQDYSQVPIDAILMFHDSWNWGRDLQVIIDLLLSKERVMGRYTAGTNGQSLPLYFSNPDI</sequence>
<keyword evidence="2" id="KW-1185">Reference proteome</keyword>
<gene>
    <name evidence="1" type="ORF">H4R34_005146</name>
</gene>
<evidence type="ECO:0000313" key="2">
    <source>
        <dbReference type="Proteomes" id="UP001151582"/>
    </source>
</evidence>
<protein>
    <submittedName>
        <fullName evidence="1">Uncharacterized protein</fullName>
    </submittedName>
</protein>
<dbReference type="Proteomes" id="UP001151582">
    <property type="component" value="Unassembled WGS sequence"/>
</dbReference>
<dbReference type="AlphaFoldDB" id="A0A9W8B2W9"/>
<dbReference type="OrthoDB" id="10251048at2759"/>
<comment type="caution">
    <text evidence="1">The sequence shown here is derived from an EMBL/GenBank/DDBJ whole genome shotgun (WGS) entry which is preliminary data.</text>
</comment>
<proteinExistence type="predicted"/>
<accession>A0A9W8B2W9</accession>
<reference evidence="1" key="1">
    <citation type="submission" date="2022-07" db="EMBL/GenBank/DDBJ databases">
        <title>Phylogenomic reconstructions and comparative analyses of Kickxellomycotina fungi.</title>
        <authorList>
            <person name="Reynolds N.K."/>
            <person name="Stajich J.E."/>
            <person name="Barry K."/>
            <person name="Grigoriev I.V."/>
            <person name="Crous P."/>
            <person name="Smith M.E."/>
        </authorList>
    </citation>
    <scope>NUCLEOTIDE SEQUENCE</scope>
    <source>
        <strain evidence="1">RSA 567</strain>
    </source>
</reference>
<organism evidence="1 2">
    <name type="scientific">Dimargaris verticillata</name>
    <dbReference type="NCBI Taxonomy" id="2761393"/>
    <lineage>
        <taxon>Eukaryota</taxon>
        <taxon>Fungi</taxon>
        <taxon>Fungi incertae sedis</taxon>
        <taxon>Zoopagomycota</taxon>
        <taxon>Kickxellomycotina</taxon>
        <taxon>Dimargaritomycetes</taxon>
        <taxon>Dimargaritales</taxon>
        <taxon>Dimargaritaceae</taxon>
        <taxon>Dimargaris</taxon>
    </lineage>
</organism>
<feature type="non-terminal residue" evidence="1">
    <location>
        <position position="1"/>
    </location>
</feature>
<dbReference type="InterPro" id="IPR023214">
    <property type="entry name" value="HAD_sf"/>
</dbReference>
<evidence type="ECO:0000313" key="1">
    <source>
        <dbReference type="EMBL" id="KAJ1973227.1"/>
    </source>
</evidence>